<name>A0A0L9VLG0_PHAAN</name>
<dbReference type="Proteomes" id="UP000053144">
    <property type="component" value="Chromosome 10"/>
</dbReference>
<evidence type="ECO:0000313" key="1">
    <source>
        <dbReference type="EMBL" id="KOM55901.1"/>
    </source>
</evidence>
<gene>
    <name evidence="1" type="ORF">LR48_Vigan10g179300</name>
</gene>
<protein>
    <submittedName>
        <fullName evidence="1">Uncharacterized protein</fullName>
    </submittedName>
</protein>
<dbReference type="AlphaFoldDB" id="A0A0L9VLG0"/>
<proteinExistence type="predicted"/>
<dbReference type="EMBL" id="CM003380">
    <property type="protein sequence ID" value="KOM55901.1"/>
    <property type="molecule type" value="Genomic_DNA"/>
</dbReference>
<evidence type="ECO:0000313" key="2">
    <source>
        <dbReference type="Proteomes" id="UP000053144"/>
    </source>
</evidence>
<accession>A0A0L9VLG0</accession>
<reference evidence="2" key="1">
    <citation type="journal article" date="2015" name="Proc. Natl. Acad. Sci. U.S.A.">
        <title>Genome sequencing of adzuki bean (Vigna angularis) provides insight into high starch and low fat accumulation and domestication.</title>
        <authorList>
            <person name="Yang K."/>
            <person name="Tian Z."/>
            <person name="Chen C."/>
            <person name="Luo L."/>
            <person name="Zhao B."/>
            <person name="Wang Z."/>
            <person name="Yu L."/>
            <person name="Li Y."/>
            <person name="Sun Y."/>
            <person name="Li W."/>
            <person name="Chen Y."/>
            <person name="Li Y."/>
            <person name="Zhang Y."/>
            <person name="Ai D."/>
            <person name="Zhao J."/>
            <person name="Shang C."/>
            <person name="Ma Y."/>
            <person name="Wu B."/>
            <person name="Wang M."/>
            <person name="Gao L."/>
            <person name="Sun D."/>
            <person name="Zhang P."/>
            <person name="Guo F."/>
            <person name="Wang W."/>
            <person name="Li Y."/>
            <person name="Wang J."/>
            <person name="Varshney R.K."/>
            <person name="Wang J."/>
            <person name="Ling H.Q."/>
            <person name="Wan P."/>
        </authorList>
    </citation>
    <scope>NUCLEOTIDE SEQUENCE</scope>
    <source>
        <strain evidence="2">cv. Jingnong 6</strain>
    </source>
</reference>
<sequence length="70" mass="7503">MREVTQGPCASIRVKPLAGPGLAHSAASSGFLLPSHSPSTPPRRWMLHVHTRCCPWAVVKLDVNSTISSN</sequence>
<dbReference type="Gramene" id="KOM55901">
    <property type="protein sequence ID" value="KOM55901"/>
    <property type="gene ID" value="LR48_Vigan10g179300"/>
</dbReference>
<organism evidence="1 2">
    <name type="scientific">Phaseolus angularis</name>
    <name type="common">Azuki bean</name>
    <name type="synonym">Vigna angularis</name>
    <dbReference type="NCBI Taxonomy" id="3914"/>
    <lineage>
        <taxon>Eukaryota</taxon>
        <taxon>Viridiplantae</taxon>
        <taxon>Streptophyta</taxon>
        <taxon>Embryophyta</taxon>
        <taxon>Tracheophyta</taxon>
        <taxon>Spermatophyta</taxon>
        <taxon>Magnoliopsida</taxon>
        <taxon>eudicotyledons</taxon>
        <taxon>Gunneridae</taxon>
        <taxon>Pentapetalae</taxon>
        <taxon>rosids</taxon>
        <taxon>fabids</taxon>
        <taxon>Fabales</taxon>
        <taxon>Fabaceae</taxon>
        <taxon>Papilionoideae</taxon>
        <taxon>50 kb inversion clade</taxon>
        <taxon>NPAAA clade</taxon>
        <taxon>indigoferoid/millettioid clade</taxon>
        <taxon>Phaseoleae</taxon>
        <taxon>Vigna</taxon>
    </lineage>
</organism>